<keyword evidence="3" id="KW-1185">Reference proteome</keyword>
<dbReference type="HOGENOM" id="CLU_046973_0_0_9"/>
<dbReference type="InterPro" id="IPR028348">
    <property type="entry name" value="FAD-binding_protein"/>
</dbReference>
<dbReference type="InterPro" id="IPR036188">
    <property type="entry name" value="FAD/NAD-bd_sf"/>
</dbReference>
<dbReference type="Pfam" id="PF07992">
    <property type="entry name" value="Pyr_redox_2"/>
    <property type="match status" value="1"/>
</dbReference>
<dbReference type="InterPro" id="IPR023753">
    <property type="entry name" value="FAD/NAD-binding_dom"/>
</dbReference>
<gene>
    <name evidence="2" type="ordered locus">Halha_0480</name>
</gene>
<organism evidence="2 3">
    <name type="scientific">Halobacteroides halobius (strain ATCC 35273 / DSM 5150 / MD-1)</name>
    <dbReference type="NCBI Taxonomy" id="748449"/>
    <lineage>
        <taxon>Bacteria</taxon>
        <taxon>Bacillati</taxon>
        <taxon>Bacillota</taxon>
        <taxon>Clostridia</taxon>
        <taxon>Halanaerobiales</taxon>
        <taxon>Halobacteroidaceae</taxon>
        <taxon>Halobacteroides</taxon>
    </lineage>
</organism>
<dbReference type="Proteomes" id="UP000010880">
    <property type="component" value="Chromosome"/>
</dbReference>
<accession>L0K5A9</accession>
<dbReference type="RefSeq" id="WP_015326183.1">
    <property type="nucleotide sequence ID" value="NC_019978.1"/>
</dbReference>
<dbReference type="EMBL" id="CP003359">
    <property type="protein sequence ID" value="AGB40457.1"/>
    <property type="molecule type" value="Genomic_DNA"/>
</dbReference>
<evidence type="ECO:0000313" key="2">
    <source>
        <dbReference type="EMBL" id="AGB40457.1"/>
    </source>
</evidence>
<evidence type="ECO:0000313" key="3">
    <source>
        <dbReference type="Proteomes" id="UP000010880"/>
    </source>
</evidence>
<dbReference type="GO" id="GO:0016491">
    <property type="term" value="F:oxidoreductase activity"/>
    <property type="evidence" value="ECO:0007669"/>
    <property type="project" value="InterPro"/>
</dbReference>
<dbReference type="KEGG" id="hhl:Halha_0480"/>
<dbReference type="PATRIC" id="fig|748449.3.peg.444"/>
<dbReference type="PIRSF" id="PIRSF038984">
    <property type="entry name" value="FAD_binding_protein"/>
    <property type="match status" value="1"/>
</dbReference>
<dbReference type="PANTHER" id="PTHR43106:SF1">
    <property type="entry name" value="DEHYDROGENASE-RELATED"/>
    <property type="match status" value="1"/>
</dbReference>
<sequence length="445" mass="50171">MKRITIVGAGVSGLFLAYTLLQKDRKLQIQIIDQGRPLKKRSCPLQEETKQCVSCNKCDQLSGLGGVMAKSEGKFNYTTDFGGKLATKLNTDTAFKLQNKVDQILYSLGTDKTTHYSTKNPKLIQEAKEHGLEVLTTTVRHLGTDLTYKITTNLYHRLKDRIDFRFNTEVTSIDKQNRFYLQTNQGIYKTDQLVLATGLTSNNLLGSFPEVTTFNTRVDLGIRVEMKQKQLASILQDNFETKLRYQGTDFTATTYCMNPGGQVVRKYHQGLVMADGQNYAEGTAATNKLNFTLFVPRYFPTSKQARDYAANIIGRINQNRERIIVQRWGDLKQKLATTEKRLVANSITPSLQAEPTNLYKEIPKLYLTAIRKFFQALEKLINQPIAANTLLYGLDAKFYQPEIKLDKNFQTQIENLYLIGDASGVSWSLAQAAASGIYLGNKLGC</sequence>
<name>L0K5A9_HALHC</name>
<dbReference type="eggNOG" id="COG2509">
    <property type="taxonomic scope" value="Bacteria"/>
</dbReference>
<reference evidence="3" key="1">
    <citation type="submission" date="2012-02" db="EMBL/GenBank/DDBJ databases">
        <title>The complete genome of Halobacteroides halobius DSM 5150.</title>
        <authorList>
            <person name="Lucas S."/>
            <person name="Copeland A."/>
            <person name="Lapidus A."/>
            <person name="Glavina del Rio T."/>
            <person name="Dalin E."/>
            <person name="Tice H."/>
            <person name="Bruce D."/>
            <person name="Goodwin L."/>
            <person name="Pitluck S."/>
            <person name="Peters L."/>
            <person name="Mikhailova N."/>
            <person name="Gu W."/>
            <person name="Kyrpides N."/>
            <person name="Mavromatis K."/>
            <person name="Ivanova N."/>
            <person name="Brettin T."/>
            <person name="Detter J.C."/>
            <person name="Han C."/>
            <person name="Larimer F."/>
            <person name="Land M."/>
            <person name="Hauser L."/>
            <person name="Markowitz V."/>
            <person name="Cheng J.-F."/>
            <person name="Hugenholtz P."/>
            <person name="Woyke T."/>
            <person name="Wu D."/>
            <person name="Tindall B."/>
            <person name="Pomrenke H."/>
            <person name="Brambilla E."/>
            <person name="Klenk H.-P."/>
            <person name="Eisen J.A."/>
        </authorList>
    </citation>
    <scope>NUCLEOTIDE SEQUENCE [LARGE SCALE GENOMIC DNA]</scope>
    <source>
        <strain evidence="3">ATCC 35273 / DSM 5150 / MD-1</strain>
    </source>
</reference>
<proteinExistence type="predicted"/>
<evidence type="ECO:0000259" key="1">
    <source>
        <dbReference type="Pfam" id="PF07992"/>
    </source>
</evidence>
<dbReference type="OrthoDB" id="9762921at2"/>
<feature type="domain" description="FAD/NAD(P)-binding" evidence="1">
    <location>
        <begin position="3"/>
        <end position="211"/>
    </location>
</feature>
<dbReference type="AlphaFoldDB" id="L0K5A9"/>
<dbReference type="Gene3D" id="3.50.50.60">
    <property type="entry name" value="FAD/NAD(P)-binding domain"/>
    <property type="match status" value="1"/>
</dbReference>
<dbReference type="PANTHER" id="PTHR43106">
    <property type="entry name" value="DEHYDROGENASE-RELATED"/>
    <property type="match status" value="1"/>
</dbReference>
<protein>
    <submittedName>
        <fullName evidence="2">FAD-dependent dehydrogenase</fullName>
    </submittedName>
</protein>
<dbReference type="SUPFAM" id="SSF51905">
    <property type="entry name" value="FAD/NAD(P)-binding domain"/>
    <property type="match status" value="1"/>
</dbReference>